<dbReference type="Pfam" id="PF02566">
    <property type="entry name" value="OsmC"/>
    <property type="match status" value="1"/>
</dbReference>
<dbReference type="InterPro" id="IPR036102">
    <property type="entry name" value="OsmC/Ohrsf"/>
</dbReference>
<reference evidence="2" key="1">
    <citation type="journal article" date="2019" name="Int. J. Syst. Evol. Microbiol.">
        <title>The Global Catalogue of Microorganisms (GCM) 10K type strain sequencing project: providing services to taxonomists for standard genome sequencing and annotation.</title>
        <authorList>
            <consortium name="The Broad Institute Genomics Platform"/>
            <consortium name="The Broad Institute Genome Sequencing Center for Infectious Disease"/>
            <person name="Wu L."/>
            <person name="Ma J."/>
        </authorList>
    </citation>
    <scope>NUCLEOTIDE SEQUENCE [LARGE SCALE GENOMIC DNA]</scope>
    <source>
        <strain evidence="2">KCTC 23707</strain>
    </source>
</reference>
<accession>A0ABW5DH71</accession>
<keyword evidence="1" id="KW-0560">Oxidoreductase</keyword>
<dbReference type="Gene3D" id="3.30.300.20">
    <property type="match status" value="1"/>
</dbReference>
<keyword evidence="2" id="KW-1185">Reference proteome</keyword>
<dbReference type="EMBL" id="JBHUIR010000010">
    <property type="protein sequence ID" value="MFD2258700.1"/>
    <property type="molecule type" value="Genomic_DNA"/>
</dbReference>
<dbReference type="GO" id="GO:0004601">
    <property type="term" value="F:peroxidase activity"/>
    <property type="evidence" value="ECO:0007669"/>
    <property type="project" value="UniProtKB-KW"/>
</dbReference>
<dbReference type="EC" id="1.11.1.-" evidence="1"/>
<keyword evidence="1" id="KW-0575">Peroxidase</keyword>
<organism evidence="1 2">
    <name type="scientific">Chelativorans composti</name>
    <dbReference type="NCBI Taxonomy" id="768533"/>
    <lineage>
        <taxon>Bacteria</taxon>
        <taxon>Pseudomonadati</taxon>
        <taxon>Pseudomonadota</taxon>
        <taxon>Alphaproteobacteria</taxon>
        <taxon>Hyphomicrobiales</taxon>
        <taxon>Phyllobacteriaceae</taxon>
        <taxon>Chelativorans</taxon>
    </lineage>
</organism>
<dbReference type="InterPro" id="IPR003718">
    <property type="entry name" value="OsmC/Ohr_fam"/>
</dbReference>
<protein>
    <submittedName>
        <fullName evidence="1">OsmC family protein</fullName>
        <ecNumber evidence="1">1.11.1.-</ecNumber>
    </submittedName>
</protein>
<evidence type="ECO:0000313" key="2">
    <source>
        <dbReference type="Proteomes" id="UP001597373"/>
    </source>
</evidence>
<dbReference type="InterPro" id="IPR015946">
    <property type="entry name" value="KH_dom-like_a/b"/>
</dbReference>
<dbReference type="SUPFAM" id="SSF82784">
    <property type="entry name" value="OsmC-like"/>
    <property type="match status" value="1"/>
</dbReference>
<comment type="caution">
    <text evidence="1">The sequence shown here is derived from an EMBL/GenBank/DDBJ whole genome shotgun (WGS) entry which is preliminary data.</text>
</comment>
<gene>
    <name evidence="1" type="ORF">ACFSMZ_02810</name>
</gene>
<dbReference type="Proteomes" id="UP001597373">
    <property type="component" value="Unassembled WGS sequence"/>
</dbReference>
<proteinExistence type="predicted"/>
<dbReference type="RefSeq" id="WP_345097858.1">
    <property type="nucleotide sequence ID" value="NZ_BAABGS010000009.1"/>
</dbReference>
<sequence length="140" mass="15113">MKRSSVVEALLPGQGQGKVVARSTGASIDIAGGVRDGGMTPLEMMDAALAGCLVLSVRIAARNLGWQDRLVSVKVDVRHEKALDQPSRVARFDCLFAIKGDFSEEERQKLIDEAHHLCTVGNTLTSNVEIRDVTDIPEDA</sequence>
<evidence type="ECO:0000313" key="1">
    <source>
        <dbReference type="EMBL" id="MFD2258700.1"/>
    </source>
</evidence>
<name>A0ABW5DH71_9HYPH</name>